<accession>I3R118</accession>
<dbReference type="PANTHER" id="PTHR36166:SF1">
    <property type="entry name" value="SRPBCC DOMAIN-CONTAINING PROTEIN"/>
    <property type="match status" value="1"/>
</dbReference>
<evidence type="ECO:0000313" key="9">
    <source>
        <dbReference type="Proteomes" id="UP000299011"/>
    </source>
</evidence>
<dbReference type="PATRIC" id="fig|523841.21.peg.1918"/>
<reference evidence="4 7" key="3">
    <citation type="journal article" date="2014" name="PLoS Genet.">
        <title>Phylogenetically driven sequencing of extremely halophilic archaea reveals strategies for static and dynamic osmo-response.</title>
        <authorList>
            <person name="Becker E.A."/>
            <person name="Seitzer P.M."/>
            <person name="Tritt A."/>
            <person name="Larsen D."/>
            <person name="Krusor M."/>
            <person name="Yao A.I."/>
            <person name="Wu D."/>
            <person name="Madern D."/>
            <person name="Eisen J.A."/>
            <person name="Darling A.E."/>
            <person name="Facciotti M.T."/>
        </authorList>
    </citation>
    <scope>NUCLEOTIDE SEQUENCE [LARGE SCALE GENOMIC DNA]</scope>
    <source>
        <strain evidence="4">ATCC 33500</strain>
        <strain evidence="7">ATCC 33500 / DSM 1411 / JCM 8866 / NBRC 14739 / NCIMB 2177 / R-4</strain>
    </source>
</reference>
<dbReference type="Proteomes" id="UP000006469">
    <property type="component" value="Chromosome"/>
</dbReference>
<reference evidence="2" key="1">
    <citation type="journal article" date="2012" name="Appl. Environ. Microbiol.">
        <title>Identification of the haloarchaeal phasin (PhaP) that functions in polyhydroxyalkanoate accumulation and granule formation in Haloferax mediterranei.</title>
        <authorList>
            <person name="Cai S."/>
            <person name="Cai L."/>
            <person name="Liu H."/>
            <person name="Liu X."/>
            <person name="Han J."/>
            <person name="Zhou J."/>
            <person name="Xiang H."/>
        </authorList>
    </citation>
    <scope>NUCLEOTIDE SEQUENCE</scope>
    <source>
        <strain evidence="2">CGMCC 1.2087</strain>
    </source>
</reference>
<dbReference type="Proteomes" id="UP000027075">
    <property type="component" value="Chromosome"/>
</dbReference>
<dbReference type="EMBL" id="AOLO01000007">
    <property type="protein sequence ID" value="EMA02795.1"/>
    <property type="molecule type" value="Genomic_DNA"/>
</dbReference>
<reference evidence="3 8" key="4">
    <citation type="submission" date="2014-04" db="EMBL/GenBank/DDBJ databases">
        <title>Transcriptional profiles of Haloferax mediterranei on the basis of nitrogen availability.</title>
        <authorList>
            <person name="Bautista V."/>
        </authorList>
    </citation>
    <scope>NUCLEOTIDE SEQUENCE [LARGE SCALE GENOMIC DNA]</scope>
    <source>
        <strain evidence="3">ATCC 33500</strain>
        <strain evidence="8">ATCC 33500 / DSM 1411 / JCM 8866 / NBRC 14739 / NCIMB 2177 / R-4</strain>
    </source>
</reference>
<dbReference type="Pfam" id="PF10604">
    <property type="entry name" value="Polyketide_cyc2"/>
    <property type="match status" value="1"/>
</dbReference>
<evidence type="ECO:0000313" key="5">
    <source>
        <dbReference type="EMBL" id="QCQ74482.1"/>
    </source>
</evidence>
<dbReference type="Proteomes" id="UP000011603">
    <property type="component" value="Unassembled WGS sequence"/>
</dbReference>
<dbReference type="Gene3D" id="3.30.530.20">
    <property type="match status" value="1"/>
</dbReference>
<reference evidence="2 6" key="2">
    <citation type="journal article" date="2012" name="J. Bacteriol.">
        <title>Complete genome sequence of the metabolically versatile halophilic archaeon Haloferax mediterranei, a poly(3-hydroxybutyrate-co-3-hydroxyvalerate) producer.</title>
        <authorList>
            <person name="Han J."/>
            <person name="Zhang F."/>
            <person name="Hou J."/>
            <person name="Liu X."/>
            <person name="Li M."/>
            <person name="Liu H."/>
            <person name="Cai L."/>
            <person name="Zhang B."/>
            <person name="Chen Y."/>
            <person name="Zhou J."/>
            <person name="Hu S."/>
            <person name="Xiang H."/>
        </authorList>
    </citation>
    <scope>NUCLEOTIDE SEQUENCE [LARGE SCALE GENOMIC DNA]</scope>
    <source>
        <strain evidence="6">ATCC 33500 / DSM 1411 / JCM 8866 / NBRC 14739 / NCIMB 2177 / R-4</strain>
        <strain evidence="2">CGMCC 1.2087</strain>
    </source>
</reference>
<feature type="region of interest" description="Disordered" evidence="1">
    <location>
        <begin position="145"/>
        <end position="177"/>
    </location>
</feature>
<evidence type="ECO:0000313" key="2">
    <source>
        <dbReference type="EMBL" id="AFK17928.1"/>
    </source>
</evidence>
<reference evidence="5 9" key="6">
    <citation type="submission" date="2019-04" db="EMBL/GenBank/DDBJ databases">
        <title>Methylomes of two halophilic Archaea, Haloarcula marismortui and Haloferax mediterranei.</title>
        <authorList>
            <person name="DasSarma S."/>
            <person name="DasSarma P."/>
            <person name="DasSarma S."/>
            <person name="Fomenkov A."/>
            <person name="Vincze T."/>
            <person name="Anton B.P."/>
            <person name="Roberts R.J."/>
        </authorList>
    </citation>
    <scope>NUCLEOTIDE SEQUENCE [LARGE SCALE GENOMIC DNA]</scope>
    <source>
        <strain evidence="5">ATCC 33500</strain>
        <strain evidence="9">ATCC 33500 / DSM 1411 / JCM 8866 / NBRC 14739 / NCIMB 2177 / R-4</strain>
    </source>
</reference>
<dbReference type="AlphaFoldDB" id="I3R118"/>
<dbReference type="EMBL" id="CP039139">
    <property type="protein sequence ID" value="QCQ74482.1"/>
    <property type="molecule type" value="Genomic_DNA"/>
</dbReference>
<gene>
    <name evidence="2" type="ordered locus">HFX_0187</name>
    <name evidence="3" type="ORF">BM92_08325</name>
    <name evidence="4" type="ORF">C439_09440</name>
    <name evidence="5" type="ORF">E6P09_04040</name>
</gene>
<name>I3R118_HALMT</name>
<evidence type="ECO:0000313" key="8">
    <source>
        <dbReference type="Proteomes" id="UP000027075"/>
    </source>
</evidence>
<dbReference type="eggNOG" id="arCOG05264">
    <property type="taxonomic scope" value="Archaea"/>
</dbReference>
<evidence type="ECO:0000313" key="4">
    <source>
        <dbReference type="EMBL" id="EMA02795.1"/>
    </source>
</evidence>
<sequence>MSYELTTSIEIDAPPERVWEVLIDFDHYPEWNPFMRIAGRPNEGATLTVHLMPPGGRESVFEPDVTRCERHRELVWVGHLIVPGLFDGEHRFRLEPLGGGERTRFEHTETFSGLLSGPFMWFMGDETRAGFVAMNEGLKTRVEGLVAADERETDERETGERQADEGETDKREAADSS</sequence>
<dbReference type="InterPro" id="IPR023393">
    <property type="entry name" value="START-like_dom_sf"/>
</dbReference>
<proteinExistence type="predicted"/>
<dbReference type="HOGENOM" id="CLU_069867_4_0_2"/>
<dbReference type="GeneID" id="40155559"/>
<reference evidence="2" key="5">
    <citation type="submission" date="2014-05" db="EMBL/GenBank/DDBJ databases">
        <authorList>
            <person name="Wang L."/>
            <person name="Yang H."/>
            <person name="Xiang H."/>
        </authorList>
    </citation>
    <scope>NUCLEOTIDE SEQUENCE</scope>
    <source>
        <strain evidence="2">CGMCC 1.2087</strain>
    </source>
</reference>
<dbReference type="EMBL" id="CP001868">
    <property type="protein sequence ID" value="AFK17928.1"/>
    <property type="molecule type" value="Genomic_DNA"/>
</dbReference>
<dbReference type="CDD" id="cd07822">
    <property type="entry name" value="SRPBCC_4"/>
    <property type="match status" value="1"/>
</dbReference>
<dbReference type="InterPro" id="IPR019587">
    <property type="entry name" value="Polyketide_cyclase/dehydratase"/>
</dbReference>
<organism evidence="2 6">
    <name type="scientific">Haloferax mediterranei (strain ATCC 33500 / DSM 1411 / JCM 8866 / NBRC 14739 / NCIMB 2177 / R-4)</name>
    <name type="common">Halobacterium mediterranei</name>
    <dbReference type="NCBI Taxonomy" id="523841"/>
    <lineage>
        <taxon>Archaea</taxon>
        <taxon>Methanobacteriati</taxon>
        <taxon>Methanobacteriota</taxon>
        <taxon>Stenosarchaea group</taxon>
        <taxon>Halobacteria</taxon>
        <taxon>Halobacteriales</taxon>
        <taxon>Haloferacaceae</taxon>
        <taxon>Haloferax</taxon>
    </lineage>
</organism>
<dbReference type="KEGG" id="hme:HFX_0187"/>
<dbReference type="PaxDb" id="523841-HFX_0187"/>
<evidence type="ECO:0000256" key="1">
    <source>
        <dbReference type="SAM" id="MobiDB-lite"/>
    </source>
</evidence>
<evidence type="ECO:0000313" key="6">
    <source>
        <dbReference type="Proteomes" id="UP000006469"/>
    </source>
</evidence>
<dbReference type="Proteomes" id="UP000299011">
    <property type="component" value="Chromosome"/>
</dbReference>
<dbReference type="RefSeq" id="WP_004058450.1">
    <property type="nucleotide sequence ID" value="NC_017941.2"/>
</dbReference>
<keyword evidence="7" id="KW-1185">Reference proteome</keyword>
<dbReference type="SUPFAM" id="SSF55961">
    <property type="entry name" value="Bet v1-like"/>
    <property type="match status" value="1"/>
</dbReference>
<protein>
    <submittedName>
        <fullName evidence="2">Cyclase/dehydrase</fullName>
    </submittedName>
    <submittedName>
        <fullName evidence="3">Polyketide cyclase</fullName>
    </submittedName>
    <submittedName>
        <fullName evidence="5">SRPBCC domain-containing protein</fullName>
    </submittedName>
</protein>
<dbReference type="OrthoDB" id="66844at2157"/>
<dbReference type="STRING" id="523841.HFX_0187"/>
<dbReference type="EMBL" id="CP007551">
    <property type="protein sequence ID" value="AHZ22650.1"/>
    <property type="molecule type" value="Genomic_DNA"/>
</dbReference>
<dbReference type="PANTHER" id="PTHR36166">
    <property type="entry name" value="CHROMOSOME 9, WHOLE GENOME SHOTGUN SEQUENCE"/>
    <property type="match status" value="1"/>
</dbReference>
<evidence type="ECO:0000313" key="3">
    <source>
        <dbReference type="EMBL" id="AHZ22650.1"/>
    </source>
</evidence>
<evidence type="ECO:0000313" key="7">
    <source>
        <dbReference type="Proteomes" id="UP000011603"/>
    </source>
</evidence>